<protein>
    <submittedName>
        <fullName evidence="2">Uncharacterized protein</fullName>
    </submittedName>
</protein>
<sequence>MKNDHKIDEEEPEVEMAHRVPANKKIRAHHRRKELCTGIMVLPALALALIGLVAFDIIMETNILARVPAAMLSSESRICTPTVVNSSSIDYHSGHRYYDELKEMTLPIPVFRGKHTKLCDKTKRKTAKYEYCLPISGRKDSPFCAAADRMDLLNLRSSKAICYASVLHMLLVEVYEELQAKGNIPFLAFGSLLGAVRNGSMIPFTEDVDIGYVGEMISVDAVRLALRKKGYHMFFMDIWRVCVAPTHPLAGHLYDPSAPVSQTYEVPYVDLYMMEQLDNGDWNLQELEGSNGSILPYNKVQPFSQVSINGMAFDTVKDPQFLLKEAYGDDYLTPKPRGESSASA</sequence>
<dbReference type="Proteomes" id="UP001259832">
    <property type="component" value="Unassembled WGS sequence"/>
</dbReference>
<evidence type="ECO:0000256" key="1">
    <source>
        <dbReference type="SAM" id="Phobius"/>
    </source>
</evidence>
<dbReference type="PANTHER" id="PTHR13627:SF33">
    <property type="entry name" value="LICD FAMILY PROTEIN"/>
    <property type="match status" value="1"/>
</dbReference>
<dbReference type="AlphaFoldDB" id="A0AAD9LI20"/>
<gene>
    <name evidence="2" type="ORF">P3T76_009924</name>
</gene>
<evidence type="ECO:0000313" key="2">
    <source>
        <dbReference type="EMBL" id="KAK1937146.1"/>
    </source>
</evidence>
<keyword evidence="1" id="KW-0812">Transmembrane</keyword>
<dbReference type="EMBL" id="JASMQC010000020">
    <property type="protein sequence ID" value="KAK1937146.1"/>
    <property type="molecule type" value="Genomic_DNA"/>
</dbReference>
<dbReference type="PANTHER" id="PTHR13627">
    <property type="entry name" value="FUKUTIN RELATED PROTEIN"/>
    <property type="match status" value="1"/>
</dbReference>
<keyword evidence="1" id="KW-0472">Membrane</keyword>
<reference evidence="2" key="1">
    <citation type="submission" date="2023-08" db="EMBL/GenBank/DDBJ databases">
        <title>Reference Genome Resource for the Citrus Pathogen Phytophthora citrophthora.</title>
        <authorList>
            <person name="Moller H."/>
            <person name="Coetzee B."/>
            <person name="Rose L.J."/>
            <person name="Van Niekerk J.M."/>
        </authorList>
    </citation>
    <scope>NUCLEOTIDE SEQUENCE</scope>
    <source>
        <strain evidence="2">STE-U-9442</strain>
    </source>
</reference>
<feature type="transmembrane region" description="Helical" evidence="1">
    <location>
        <begin position="35"/>
        <end position="55"/>
    </location>
</feature>
<dbReference type="InterPro" id="IPR052613">
    <property type="entry name" value="LicD_transferase"/>
</dbReference>
<accession>A0AAD9LI20</accession>
<comment type="caution">
    <text evidence="2">The sequence shown here is derived from an EMBL/GenBank/DDBJ whole genome shotgun (WGS) entry which is preliminary data.</text>
</comment>
<keyword evidence="3" id="KW-1185">Reference proteome</keyword>
<keyword evidence="1" id="KW-1133">Transmembrane helix</keyword>
<name>A0AAD9LI20_9STRA</name>
<evidence type="ECO:0000313" key="3">
    <source>
        <dbReference type="Proteomes" id="UP001259832"/>
    </source>
</evidence>
<proteinExistence type="predicted"/>
<organism evidence="2 3">
    <name type="scientific">Phytophthora citrophthora</name>
    <dbReference type="NCBI Taxonomy" id="4793"/>
    <lineage>
        <taxon>Eukaryota</taxon>
        <taxon>Sar</taxon>
        <taxon>Stramenopiles</taxon>
        <taxon>Oomycota</taxon>
        <taxon>Peronosporomycetes</taxon>
        <taxon>Peronosporales</taxon>
        <taxon>Peronosporaceae</taxon>
        <taxon>Phytophthora</taxon>
    </lineage>
</organism>